<keyword evidence="1" id="KW-0479">Metal-binding</keyword>
<dbReference type="GO" id="GO:0046872">
    <property type="term" value="F:metal ion binding"/>
    <property type="evidence" value="ECO:0007669"/>
    <property type="project" value="UniProtKB-KW"/>
</dbReference>
<dbReference type="InterPro" id="IPR029052">
    <property type="entry name" value="Metallo-depent_PP-like"/>
</dbReference>
<dbReference type="PANTHER" id="PTHR31302">
    <property type="entry name" value="TRANSMEMBRANE PROTEIN WITH METALLOPHOSPHOESTERASE DOMAIN-RELATED"/>
    <property type="match status" value="1"/>
</dbReference>
<sequence length="261" mass="29484">MIGLIIGALLLILLIYGVFIEPHVMKVRHVKIAQKQNIKIAHFTDTHFAWHTSSRRFIKFARNIADEKPDLIIFSGDLFDKVAWAKDKNWSELLVILSGLNAPLGKFAILGNHDFDDEKSSGFVEEFLEKAGFTLLKNRSVLVDNAQRTLSVSGVDDWREGQPDLELYPLEASFSLLALHEPDTVLDMETIKQFDLILSGHSHGGQIRIGNWRLHNKGSSSADGGLYQLNERTKLYVNRGIGLTFLPIRFGVPPEIVYYEI</sequence>
<name>A0A084A9L2_LACLC</name>
<organism evidence="4 5">
    <name type="scientific">Lactococcus cremoris subsp. cremoris GE214</name>
    <dbReference type="NCBI Taxonomy" id="1415168"/>
    <lineage>
        <taxon>Bacteria</taxon>
        <taxon>Bacillati</taxon>
        <taxon>Bacillota</taxon>
        <taxon>Bacilli</taxon>
        <taxon>Lactobacillales</taxon>
        <taxon>Streptococcaceae</taxon>
        <taxon>Lactococcus</taxon>
        <taxon>Lactococcus cremoris subsp. cremoris</taxon>
    </lineage>
</organism>
<dbReference type="Gene3D" id="3.60.21.10">
    <property type="match status" value="1"/>
</dbReference>
<evidence type="ECO:0000256" key="2">
    <source>
        <dbReference type="ARBA" id="ARBA00022801"/>
    </source>
</evidence>
<dbReference type="Proteomes" id="UP000028401">
    <property type="component" value="Unassembled WGS sequence"/>
</dbReference>
<dbReference type="InterPro" id="IPR004843">
    <property type="entry name" value="Calcineurin-like_PHP"/>
</dbReference>
<evidence type="ECO:0000313" key="5">
    <source>
        <dbReference type="Proteomes" id="UP000028401"/>
    </source>
</evidence>
<dbReference type="SMR" id="A0A084A9L2"/>
<accession>A0A084A9L2</accession>
<protein>
    <recommendedName>
        <fullName evidence="3">Calcineurin-like phosphoesterase domain-containing protein</fullName>
    </recommendedName>
</protein>
<dbReference type="AlphaFoldDB" id="A0A084A9L2"/>
<dbReference type="SUPFAM" id="SSF56300">
    <property type="entry name" value="Metallo-dependent phosphatases"/>
    <property type="match status" value="1"/>
</dbReference>
<dbReference type="CDD" id="cd07385">
    <property type="entry name" value="MPP_YkuE_C"/>
    <property type="match status" value="1"/>
</dbReference>
<evidence type="ECO:0000259" key="3">
    <source>
        <dbReference type="Pfam" id="PF00149"/>
    </source>
</evidence>
<dbReference type="Pfam" id="PF00149">
    <property type="entry name" value="Metallophos"/>
    <property type="match status" value="1"/>
</dbReference>
<gene>
    <name evidence="4" type="ORF">U725_01830</name>
</gene>
<dbReference type="PATRIC" id="fig|1415168.3.peg.1899"/>
<dbReference type="InterPro" id="IPR051158">
    <property type="entry name" value="Metallophosphoesterase_sf"/>
</dbReference>
<reference evidence="4 5" key="1">
    <citation type="submission" date="2014-06" db="EMBL/GenBank/DDBJ databases">
        <title>Draft genome sequence of the putrescine producing strain Lactococcus lactis subsp cremoris GE214.</title>
        <authorList>
            <person name="Ladero V."/>
            <person name="Linares D.M."/>
            <person name="del Rio B."/>
            <person name="Mayo B."/>
            <person name="Martin M.C."/>
            <person name="Fernandez M."/>
            <person name="Alvarez M.A."/>
        </authorList>
    </citation>
    <scope>NUCLEOTIDE SEQUENCE [LARGE SCALE GENOMIC DNA]</scope>
    <source>
        <strain evidence="4 5">GE214</strain>
    </source>
</reference>
<dbReference type="PANTHER" id="PTHR31302:SF31">
    <property type="entry name" value="PHOSPHODIESTERASE YAEI"/>
    <property type="match status" value="1"/>
</dbReference>
<dbReference type="GO" id="GO:0016020">
    <property type="term" value="C:membrane"/>
    <property type="evidence" value="ECO:0007669"/>
    <property type="project" value="GOC"/>
</dbReference>
<dbReference type="GO" id="GO:0008758">
    <property type="term" value="F:UDP-2,3-diacylglucosamine hydrolase activity"/>
    <property type="evidence" value="ECO:0007669"/>
    <property type="project" value="TreeGrafter"/>
</dbReference>
<feature type="domain" description="Calcineurin-like phosphoesterase" evidence="3">
    <location>
        <begin position="38"/>
        <end position="204"/>
    </location>
</feature>
<comment type="caution">
    <text evidence="4">The sequence shown here is derived from an EMBL/GenBank/DDBJ whole genome shotgun (WGS) entry which is preliminary data.</text>
</comment>
<proteinExistence type="predicted"/>
<keyword evidence="2" id="KW-0378">Hydrolase</keyword>
<dbReference type="EMBL" id="AZSI01000084">
    <property type="protein sequence ID" value="KEY61991.1"/>
    <property type="molecule type" value="Genomic_DNA"/>
</dbReference>
<evidence type="ECO:0000256" key="1">
    <source>
        <dbReference type="ARBA" id="ARBA00022723"/>
    </source>
</evidence>
<evidence type="ECO:0000313" key="4">
    <source>
        <dbReference type="EMBL" id="KEY61991.1"/>
    </source>
</evidence>
<dbReference type="GO" id="GO:0009245">
    <property type="term" value="P:lipid A biosynthetic process"/>
    <property type="evidence" value="ECO:0007669"/>
    <property type="project" value="TreeGrafter"/>
</dbReference>
<dbReference type="RefSeq" id="WP_011836104.1">
    <property type="nucleotide sequence ID" value="NZ_AZSI01000084.1"/>
</dbReference>